<reference evidence="1 2" key="2">
    <citation type="journal article" date="2020" name="Cell Rep.">
        <title>Acquisition and Adaptation of Ultra-small Parasitic Reduced Genome Bacteria to Mammalian Hosts.</title>
        <authorList>
            <person name="McLean J.S."/>
            <person name="Bor B."/>
            <person name="Kerns K.A."/>
            <person name="Liu Q."/>
            <person name="To T.T."/>
            <person name="Solden L."/>
            <person name="Hendrickson E.L."/>
            <person name="Wrighton K."/>
            <person name="Shi W."/>
            <person name="He X."/>
        </authorList>
    </citation>
    <scope>NUCLEOTIDE SEQUENCE [LARGE SCALE GENOMIC DNA]</scope>
    <source>
        <strain evidence="1 2">TM7_KMM_G3_1_HOT_351</strain>
    </source>
</reference>
<evidence type="ECO:0000313" key="1">
    <source>
        <dbReference type="EMBL" id="RYC74011.1"/>
    </source>
</evidence>
<dbReference type="SUPFAM" id="SSF56112">
    <property type="entry name" value="Protein kinase-like (PK-like)"/>
    <property type="match status" value="1"/>
</dbReference>
<reference evidence="1 2" key="1">
    <citation type="journal article" date="2018" name="bioRxiv">
        <title>Evidence of independent acquisition and adaption of ultra-small bacteria to human hosts across the highly diverse yet reduced genomes of the phylum Saccharibacteria.</title>
        <authorList>
            <person name="McLean J.S."/>
            <person name="Bor B."/>
            <person name="To T.T."/>
            <person name="Liu Q."/>
            <person name="Kearns K.A."/>
            <person name="Solden L.M."/>
            <person name="Wrighton K.C."/>
            <person name="He X."/>
            <person name="Shi W."/>
        </authorList>
    </citation>
    <scope>NUCLEOTIDE SEQUENCE [LARGE SCALE GENOMIC DNA]</scope>
    <source>
        <strain evidence="1 2">TM7_KMM_G3_1_HOT_351</strain>
    </source>
</reference>
<dbReference type="InterPro" id="IPR011009">
    <property type="entry name" value="Kinase-like_dom_sf"/>
</dbReference>
<evidence type="ECO:0008006" key="3">
    <source>
        <dbReference type="Google" id="ProtNLM"/>
    </source>
</evidence>
<dbReference type="Proteomes" id="UP001191004">
    <property type="component" value="Unassembled WGS sequence"/>
</dbReference>
<name>A0ABY0FKQ6_9BACT</name>
<dbReference type="RefSeq" id="WP_129603876.1">
    <property type="nucleotide sequence ID" value="NZ_PRLL01000001.1"/>
</dbReference>
<evidence type="ECO:0000313" key="2">
    <source>
        <dbReference type="Proteomes" id="UP001191004"/>
    </source>
</evidence>
<proteinExistence type="predicted"/>
<protein>
    <recommendedName>
        <fullName evidence="3">Aminoglycoside phosphotransferase domain-containing protein</fullName>
    </recommendedName>
</protein>
<keyword evidence="2" id="KW-1185">Reference proteome</keyword>
<dbReference type="EMBL" id="PRLL01000001">
    <property type="protein sequence ID" value="RYC74011.1"/>
    <property type="molecule type" value="Genomic_DNA"/>
</dbReference>
<sequence length="276" mass="32780">MKNQFLSSEILTDIEQKLKIKVGERDLCYFTSGKSEATVFSIREQFLIKICSRPELLVYQTFLPKNKTSYFQKIKYINFDLGYICLTFTKGHQYQDDLSVEYLLSTVFNITSNYQLIDYQGFGYLFEDHKTWSEFLEDEVSYSTSILGDDIFDIAKVQEALSLISKYQVGQFLLHGDLGVHNFIVNRSKLYVIDPMGLVGDPVYDFYYALFSDHQIFLSLPLDLILNYFDRDINYKKMMIIIVFYIRLCRAFKYDRENYRYYLDYYCQYLNKLSLS</sequence>
<dbReference type="Gene3D" id="3.90.1200.10">
    <property type="match status" value="1"/>
</dbReference>
<accession>A0ABY0FKQ6</accession>
<gene>
    <name evidence="1" type="ORF">G3KMM_00054</name>
</gene>
<comment type="caution">
    <text evidence="1">The sequence shown here is derived from an EMBL/GenBank/DDBJ whole genome shotgun (WGS) entry which is preliminary data.</text>
</comment>
<organism evidence="1 2">
    <name type="scientific">Candidatus Nanosyncoccus nanoralicus</name>
    <dbReference type="NCBI Taxonomy" id="2171996"/>
    <lineage>
        <taxon>Bacteria</taxon>
        <taxon>Candidatus Saccharimonadota</taxon>
        <taxon>Candidatus Nanosyncoccalia</taxon>
        <taxon>Candidatus Nanosyncoccales</taxon>
        <taxon>Candidatus Nanosyncoccaceae</taxon>
        <taxon>Candidatus Nanosyncoccus</taxon>
    </lineage>
</organism>